<dbReference type="EMBL" id="FTLX01000011">
    <property type="protein sequence ID" value="SIR58489.1"/>
    <property type="molecule type" value="Genomic_DNA"/>
</dbReference>
<proteinExistence type="predicted"/>
<organism evidence="2 3">
    <name type="scientific">Domibacillus enclensis</name>
    <dbReference type="NCBI Taxonomy" id="1017273"/>
    <lineage>
        <taxon>Bacteria</taxon>
        <taxon>Bacillati</taxon>
        <taxon>Bacillota</taxon>
        <taxon>Bacilli</taxon>
        <taxon>Bacillales</taxon>
        <taxon>Bacillaceae</taxon>
        <taxon>Domibacillus</taxon>
    </lineage>
</organism>
<dbReference type="STRING" id="1017273.SAMN05443094_11165"/>
<reference evidence="4" key="2">
    <citation type="submission" date="2017-03" db="EMBL/GenBank/DDBJ databases">
        <title>Bacillus sp. V-88(T) DSM27956, whole genome shotgun sequencing project.</title>
        <authorList>
            <person name="Dastager S.G."/>
            <person name="Neurgaonkar P.S."/>
            <person name="Dharne M.S."/>
        </authorList>
    </citation>
    <scope>NUCLEOTIDE SEQUENCE [LARGE SCALE GENOMIC DNA]</scope>
    <source>
        <strain evidence="4">DSM 25145</strain>
    </source>
</reference>
<gene>
    <name evidence="1" type="ORF">B1B05_17340</name>
    <name evidence="2" type="ORF">SAMN05443094_11165</name>
</gene>
<evidence type="ECO:0000313" key="1">
    <source>
        <dbReference type="EMBL" id="OXS74236.1"/>
    </source>
</evidence>
<evidence type="ECO:0000313" key="2">
    <source>
        <dbReference type="EMBL" id="SIR58489.1"/>
    </source>
</evidence>
<dbReference type="EMBL" id="MWSK01000011">
    <property type="protein sequence ID" value="OXS74236.1"/>
    <property type="molecule type" value="Genomic_DNA"/>
</dbReference>
<sequence length="397" mass="45615">MNTDKYDYHVARYSSNIMSFVKKIDRDFTTEEIVTRVLEIPKIQSDYQSYFKATTLFFRANKDFKKRQGDCWSYKGKNVVAPAADSPVKTFPHRISYSERVKGYLTISTEFINKINSAYQNSGKTDVTYDGFTYEFQWIVREKTAFFFGNGVMDFFADSEMAPGQIVTCSTVNDAVSIVSSNDGTVTRFNPKAADISEIKKLCGKEEARSAFILLYELLAVYSDGLDIDEIEKHISKYKSISVHSLKNLLKQNECFEYDIAAGTWIVKVEKISRYYKNEMRGNAETQLSYNWLIDNEAPNERNIEPAEKQKETQSSATLDTGQEQVTRDTLIDTVVKSITENTVKPLHMKEEVNALVTRCFTEGELDLLEAHNQTSLELYSYFLEVEAFLIKWKEEV</sequence>
<dbReference type="Proteomes" id="UP000215545">
    <property type="component" value="Unassembled WGS sequence"/>
</dbReference>
<keyword evidence="4" id="KW-1185">Reference proteome</keyword>
<name>A0A1N7C4H6_9BACI</name>
<dbReference type="Proteomes" id="UP000186385">
    <property type="component" value="Unassembled WGS sequence"/>
</dbReference>
<accession>A0A1N7C4H6</accession>
<evidence type="ECO:0000313" key="4">
    <source>
        <dbReference type="Proteomes" id="UP000215545"/>
    </source>
</evidence>
<protein>
    <submittedName>
        <fullName evidence="2">Uncharacterized protein</fullName>
    </submittedName>
</protein>
<evidence type="ECO:0000313" key="3">
    <source>
        <dbReference type="Proteomes" id="UP000186385"/>
    </source>
</evidence>
<dbReference type="AlphaFoldDB" id="A0A1N7C4H6"/>
<dbReference type="OrthoDB" id="2771667at2"/>
<reference evidence="1" key="3">
    <citation type="submission" date="2017-03" db="EMBL/GenBank/DDBJ databases">
        <authorList>
            <person name="Dastager S.G."/>
            <person name="Neurgaonkar P.S."/>
            <person name="Dharne M.S."/>
        </authorList>
    </citation>
    <scope>NUCLEOTIDE SEQUENCE</scope>
    <source>
        <strain evidence="1">DSM 25145</strain>
    </source>
</reference>
<reference evidence="2 3" key="1">
    <citation type="submission" date="2017-01" db="EMBL/GenBank/DDBJ databases">
        <authorList>
            <person name="Mah S.A."/>
            <person name="Swanson W.J."/>
            <person name="Moy G.W."/>
            <person name="Vacquier V.D."/>
        </authorList>
    </citation>
    <scope>NUCLEOTIDE SEQUENCE [LARGE SCALE GENOMIC DNA]</scope>
    <source>
        <strain evidence="2 3">NIO-1016</strain>
    </source>
</reference>
<dbReference type="RefSeq" id="WP_045850794.1">
    <property type="nucleotide sequence ID" value="NZ_FTLX01000011.1"/>
</dbReference>